<evidence type="ECO:0000256" key="3">
    <source>
        <dbReference type="ARBA" id="ARBA00022737"/>
    </source>
</evidence>
<accession>A0A7W6D9Z2</accession>
<dbReference type="AlphaFoldDB" id="A0A7W6D9Z2"/>
<dbReference type="RefSeq" id="WP_343059524.1">
    <property type="nucleotide sequence ID" value="NZ_JACIEE010000008.1"/>
</dbReference>
<evidence type="ECO:0000313" key="6">
    <source>
        <dbReference type="Proteomes" id="UP000574761"/>
    </source>
</evidence>
<keyword evidence="6" id="KW-1185">Reference proteome</keyword>
<keyword evidence="3" id="KW-0677">Repeat</keyword>
<keyword evidence="2" id="KW-0964">Secreted</keyword>
<dbReference type="EMBL" id="JACIEE010000008">
    <property type="protein sequence ID" value="MBB3978847.1"/>
    <property type="molecule type" value="Genomic_DNA"/>
</dbReference>
<comment type="subcellular location">
    <subcellularLocation>
        <location evidence="1">Secreted</location>
    </subcellularLocation>
</comment>
<dbReference type="InterPro" id="IPR011049">
    <property type="entry name" value="Serralysin-like_metalloprot_C"/>
</dbReference>
<evidence type="ECO:0000256" key="1">
    <source>
        <dbReference type="ARBA" id="ARBA00004613"/>
    </source>
</evidence>
<name>A0A7W6D9Z2_9HYPH</name>
<gene>
    <name evidence="5" type="ORF">GGQ64_004082</name>
</gene>
<dbReference type="Pfam" id="PF08548">
    <property type="entry name" value="Peptidase_M10_C"/>
    <property type="match status" value="1"/>
</dbReference>
<dbReference type="GO" id="GO:0005509">
    <property type="term" value="F:calcium ion binding"/>
    <property type="evidence" value="ECO:0007669"/>
    <property type="project" value="InterPro"/>
</dbReference>
<protein>
    <recommendedName>
        <fullName evidence="4">Peptidase M10 serralysin C-terminal domain-containing protein</fullName>
    </recommendedName>
</protein>
<dbReference type="InterPro" id="IPR013858">
    <property type="entry name" value="Peptidase_M10B_C"/>
</dbReference>
<comment type="caution">
    <text evidence="5">The sequence shown here is derived from an EMBL/GenBank/DDBJ whole genome shotgun (WGS) entry which is preliminary data.</text>
</comment>
<dbReference type="GO" id="GO:0005615">
    <property type="term" value="C:extracellular space"/>
    <property type="evidence" value="ECO:0007669"/>
    <property type="project" value="InterPro"/>
</dbReference>
<evidence type="ECO:0000256" key="2">
    <source>
        <dbReference type="ARBA" id="ARBA00022525"/>
    </source>
</evidence>
<organism evidence="5 6">
    <name type="scientific">Mycoplana azooxidifex</name>
    <dbReference type="NCBI Taxonomy" id="1636188"/>
    <lineage>
        <taxon>Bacteria</taxon>
        <taxon>Pseudomonadati</taxon>
        <taxon>Pseudomonadota</taxon>
        <taxon>Alphaproteobacteria</taxon>
        <taxon>Hyphomicrobiales</taxon>
        <taxon>Rhizobiaceae</taxon>
        <taxon>Mycoplana</taxon>
    </lineage>
</organism>
<sequence>MGLLNANWIKVALLADKYQQVVLNGGEGVTDSTGKDSDSIVFAAFTKALTIDLNGQHAVKTGSGDFHIRNFENAMGGSGKDTIIASGDVNVLSGDEGADTFVFETRTAANGDRILDFSQTEKDRIDLSAIDANTKAGGGQAFAFIGKAAFHDKAGELRYEVKSGDTRIQGDINGDGAADFTITIDASLTLKSGDFLL</sequence>
<proteinExistence type="predicted"/>
<dbReference type="Proteomes" id="UP000574761">
    <property type="component" value="Unassembled WGS sequence"/>
</dbReference>
<feature type="domain" description="Peptidase M10 serralysin C-terminal" evidence="4">
    <location>
        <begin position="30"/>
        <end position="187"/>
    </location>
</feature>
<dbReference type="Gene3D" id="2.150.10.10">
    <property type="entry name" value="Serralysin-like metalloprotease, C-terminal"/>
    <property type="match status" value="1"/>
</dbReference>
<reference evidence="5 6" key="1">
    <citation type="submission" date="2020-08" db="EMBL/GenBank/DDBJ databases">
        <title>Genomic Encyclopedia of Type Strains, Phase IV (KMG-IV): sequencing the most valuable type-strain genomes for metagenomic binning, comparative biology and taxonomic classification.</title>
        <authorList>
            <person name="Goeker M."/>
        </authorList>
    </citation>
    <scope>NUCLEOTIDE SEQUENCE [LARGE SCALE GENOMIC DNA]</scope>
    <source>
        <strain evidence="5 6">DSM 100211</strain>
    </source>
</reference>
<dbReference type="SUPFAM" id="SSF51120">
    <property type="entry name" value="beta-Roll"/>
    <property type="match status" value="1"/>
</dbReference>
<evidence type="ECO:0000259" key="4">
    <source>
        <dbReference type="Pfam" id="PF08548"/>
    </source>
</evidence>
<evidence type="ECO:0000313" key="5">
    <source>
        <dbReference type="EMBL" id="MBB3978847.1"/>
    </source>
</evidence>